<name>A0A179A1Z5_9EURO</name>
<feature type="transmembrane region" description="Helical" evidence="2">
    <location>
        <begin position="160"/>
        <end position="176"/>
    </location>
</feature>
<keyword evidence="2" id="KW-1133">Transmembrane helix</keyword>
<dbReference type="GeneID" id="30005783"/>
<feature type="transmembrane region" description="Helical" evidence="2">
    <location>
        <begin position="95"/>
        <end position="118"/>
    </location>
</feature>
<dbReference type="RefSeq" id="XP_018699008.1">
    <property type="nucleotide sequence ID" value="XM_018833129.1"/>
</dbReference>
<evidence type="ECO:0000256" key="1">
    <source>
        <dbReference type="SAM" id="MobiDB-lite"/>
    </source>
</evidence>
<evidence type="ECO:0000313" key="4">
    <source>
        <dbReference type="Proteomes" id="UP000078343"/>
    </source>
</evidence>
<keyword evidence="2" id="KW-0472">Membrane</keyword>
<accession>A0A179A1Z5</accession>
<dbReference type="GO" id="GO:0015098">
    <property type="term" value="F:molybdate ion transmembrane transporter activity"/>
    <property type="evidence" value="ECO:0007669"/>
    <property type="project" value="InterPro"/>
</dbReference>
<feature type="transmembrane region" description="Helical" evidence="2">
    <location>
        <begin position="298"/>
        <end position="319"/>
    </location>
</feature>
<feature type="transmembrane region" description="Helical" evidence="2">
    <location>
        <begin position="183"/>
        <end position="200"/>
    </location>
</feature>
<dbReference type="EMBL" id="LVYI01000001">
    <property type="protein sequence ID" value="OAP65641.1"/>
    <property type="molecule type" value="Genomic_DNA"/>
</dbReference>
<keyword evidence="4" id="KW-1185">Reference proteome</keyword>
<dbReference type="Pfam" id="PF16983">
    <property type="entry name" value="MFS_MOT1"/>
    <property type="match status" value="2"/>
</dbReference>
<dbReference type="OrthoDB" id="5402974at2759"/>
<gene>
    <name evidence="3" type="ORF">AYL99_01613</name>
</gene>
<sequence length="446" mass="48032">MSPSARLRLLAAHNWSTFRRQPWNEISGSLGDLGTFLPIVIALTEGRQIALTTTLIFSGVYNILTGACFGIPLPVQPMKAIAAVAILKSLTAGQTAAAGIFVSSCILLFSVTGLLSWFTRVIPIPVVKGIQVGAGLSLIIAAGTKALSSLSWTTPSWADNYLWMTLAFLALFAINLRPRTPYALILFLVGVAFAMIQITADDRHRLPGFHMWRPYTHAPSAREWKTGILDAGIGQLPLTTLNSIIAVTHLATDLLPDVETPTVTAIGVSVAGMNLFGCWFGAMPVCHGSGGLAAQYRFGARSGASIIFLGLLKLLLGILFGESLTDVLHRFPLAFLSVMIIAAGLELASVGESLNTPRARDLSKEGSGARRIDITDEEKKQRWTVMLVTAGLLIAFKNDAIGFSAGMCCHWSFQLSSYLTQRAATKRRRRHVGTPDDAEERVSLLS</sequence>
<dbReference type="InterPro" id="IPR031563">
    <property type="entry name" value="MOT1/MOT2"/>
</dbReference>
<evidence type="ECO:0000313" key="3">
    <source>
        <dbReference type="EMBL" id="OAP65641.1"/>
    </source>
</evidence>
<evidence type="ECO:0000256" key="2">
    <source>
        <dbReference type="SAM" id="Phobius"/>
    </source>
</evidence>
<dbReference type="PANTHER" id="PTHR31970:SF9">
    <property type="entry name" value="MOLYBDATE TRANSPORTER 2"/>
    <property type="match status" value="1"/>
</dbReference>
<dbReference type="PANTHER" id="PTHR31970">
    <property type="match status" value="1"/>
</dbReference>
<comment type="caution">
    <text evidence="3">The sequence shown here is derived from an EMBL/GenBank/DDBJ whole genome shotgun (WGS) entry which is preliminary data.</text>
</comment>
<keyword evidence="2" id="KW-0812">Transmembrane</keyword>
<feature type="transmembrane region" description="Helical" evidence="2">
    <location>
        <begin position="263"/>
        <end position="286"/>
    </location>
</feature>
<feature type="region of interest" description="Disordered" evidence="1">
    <location>
        <begin position="427"/>
        <end position="446"/>
    </location>
</feature>
<dbReference type="AlphaFoldDB" id="A0A179A1Z5"/>
<feature type="transmembrane region" description="Helical" evidence="2">
    <location>
        <begin position="130"/>
        <end position="148"/>
    </location>
</feature>
<dbReference type="Proteomes" id="UP000078343">
    <property type="component" value="Unassembled WGS sequence"/>
</dbReference>
<dbReference type="STRING" id="1367422.A0A179A1Z5"/>
<protein>
    <recommendedName>
        <fullName evidence="5">Sulfate transporter</fullName>
    </recommendedName>
</protein>
<feature type="transmembrane region" description="Helical" evidence="2">
    <location>
        <begin position="55"/>
        <end position="75"/>
    </location>
</feature>
<evidence type="ECO:0008006" key="5">
    <source>
        <dbReference type="Google" id="ProtNLM"/>
    </source>
</evidence>
<organism evidence="3 4">
    <name type="scientific">Fonsecaea erecta</name>
    <dbReference type="NCBI Taxonomy" id="1367422"/>
    <lineage>
        <taxon>Eukaryota</taxon>
        <taxon>Fungi</taxon>
        <taxon>Dikarya</taxon>
        <taxon>Ascomycota</taxon>
        <taxon>Pezizomycotina</taxon>
        <taxon>Eurotiomycetes</taxon>
        <taxon>Chaetothyriomycetidae</taxon>
        <taxon>Chaetothyriales</taxon>
        <taxon>Herpotrichiellaceae</taxon>
        <taxon>Fonsecaea</taxon>
    </lineage>
</organism>
<reference evidence="3 4" key="1">
    <citation type="submission" date="2016-04" db="EMBL/GenBank/DDBJ databases">
        <title>Draft genome of Fonsecaea erecta CBS 125763.</title>
        <authorList>
            <person name="Weiss V.A."/>
            <person name="Vicente V.A."/>
            <person name="Raittz R.T."/>
            <person name="Moreno L.F."/>
            <person name="De Souza E.M."/>
            <person name="Pedrosa F.O."/>
            <person name="Steffens M.B."/>
            <person name="Faoro H."/>
            <person name="Tadra-Sfeir M.Z."/>
            <person name="Najafzadeh M.J."/>
            <person name="Felipe M.S."/>
            <person name="Teixeira M."/>
            <person name="Sun J."/>
            <person name="Xi L."/>
            <person name="Gomes R."/>
            <person name="De Azevedo C.M."/>
            <person name="Salgado C.G."/>
            <person name="Da Silva M.B."/>
            <person name="Nascimento M.F."/>
            <person name="Queiroz-Telles F."/>
            <person name="Attili D.S."/>
            <person name="Gorbushina A."/>
        </authorList>
    </citation>
    <scope>NUCLEOTIDE SEQUENCE [LARGE SCALE GENOMIC DNA]</scope>
    <source>
        <strain evidence="3 4">CBS 125763</strain>
    </source>
</reference>
<proteinExistence type="predicted"/>
<feature type="transmembrane region" description="Helical" evidence="2">
    <location>
        <begin position="331"/>
        <end position="350"/>
    </location>
</feature>